<dbReference type="Gene3D" id="1.25.40.20">
    <property type="entry name" value="Ankyrin repeat-containing domain"/>
    <property type="match status" value="1"/>
</dbReference>
<dbReference type="PRINTS" id="PR01415">
    <property type="entry name" value="ANKYRIN"/>
</dbReference>
<feature type="repeat" description="ANK" evidence="3">
    <location>
        <begin position="253"/>
        <end position="296"/>
    </location>
</feature>
<dbReference type="PROSITE" id="PS50297">
    <property type="entry name" value="ANK_REP_REGION"/>
    <property type="match status" value="2"/>
</dbReference>
<dbReference type="Proteomes" id="UP001362999">
    <property type="component" value="Unassembled WGS sequence"/>
</dbReference>
<evidence type="ECO:0000256" key="3">
    <source>
        <dbReference type="PROSITE-ProRule" id="PRU00023"/>
    </source>
</evidence>
<dbReference type="SUPFAM" id="SSF48403">
    <property type="entry name" value="Ankyrin repeat"/>
    <property type="match status" value="1"/>
</dbReference>
<sequence length="363" mass="40375">MGLSATYHQILTRIDMLPSKMWCLRAITWLLCTKRPLELRELMTAISINDMDITAGWDPTRVPSDPLDVIFDCKGLISCTSTLHGRIVQFTHASVREFLLANPLVVGSTMLEYHIFPESKGHALLARWCLTYLTLKSKTRLDSVDNVHLNLFTYVKQFWNVHIQSAGSTELLAVFLQVLSDTEVLHSLGGGSPLHVALRYNLTHITEHILKMQACLESLDKQSNTVIHLAVINPRWLETLLVQKHNIHHKNLDGRTPLHMAACVPYLPGQMELLSNLASSISILIDHGADIELQDAQGCTPLHLAASSGQLETISCLLENKASIHAVDLGQLTPLHHAVKRGDHQAVQILIGFDADIGSRDDK</sequence>
<comment type="caution">
    <text evidence="4">The sequence shown here is derived from an EMBL/GenBank/DDBJ whole genome shotgun (WGS) entry which is preliminary data.</text>
</comment>
<keyword evidence="1" id="KW-0677">Repeat</keyword>
<dbReference type="AlphaFoldDB" id="A0AAW0AE38"/>
<dbReference type="InterPro" id="IPR051637">
    <property type="entry name" value="Ank_repeat_dom-contain_49"/>
</dbReference>
<feature type="repeat" description="ANK" evidence="3">
    <location>
        <begin position="330"/>
        <end position="362"/>
    </location>
</feature>
<name>A0AAW0AE38_9AGAR</name>
<dbReference type="PROSITE" id="PS50088">
    <property type="entry name" value="ANK_REPEAT"/>
    <property type="match status" value="3"/>
</dbReference>
<dbReference type="InterPro" id="IPR002110">
    <property type="entry name" value="Ankyrin_rpt"/>
</dbReference>
<organism evidence="4 5">
    <name type="scientific">Favolaschia claudopus</name>
    <dbReference type="NCBI Taxonomy" id="2862362"/>
    <lineage>
        <taxon>Eukaryota</taxon>
        <taxon>Fungi</taxon>
        <taxon>Dikarya</taxon>
        <taxon>Basidiomycota</taxon>
        <taxon>Agaricomycotina</taxon>
        <taxon>Agaricomycetes</taxon>
        <taxon>Agaricomycetidae</taxon>
        <taxon>Agaricales</taxon>
        <taxon>Marasmiineae</taxon>
        <taxon>Mycenaceae</taxon>
        <taxon>Favolaschia</taxon>
    </lineage>
</organism>
<proteinExistence type="predicted"/>
<evidence type="ECO:0000256" key="2">
    <source>
        <dbReference type="ARBA" id="ARBA00023043"/>
    </source>
</evidence>
<reference evidence="4 5" key="1">
    <citation type="journal article" date="2024" name="J Genomics">
        <title>Draft genome sequencing and assembly of Favolaschia claudopus CIRM-BRFM 2984 isolated from oak limbs.</title>
        <authorList>
            <person name="Navarro D."/>
            <person name="Drula E."/>
            <person name="Chaduli D."/>
            <person name="Cazenave R."/>
            <person name="Ahrendt S."/>
            <person name="Wang J."/>
            <person name="Lipzen A."/>
            <person name="Daum C."/>
            <person name="Barry K."/>
            <person name="Grigoriev I.V."/>
            <person name="Favel A."/>
            <person name="Rosso M.N."/>
            <person name="Martin F."/>
        </authorList>
    </citation>
    <scope>NUCLEOTIDE SEQUENCE [LARGE SCALE GENOMIC DNA]</scope>
    <source>
        <strain evidence="4 5">CIRM-BRFM 2984</strain>
    </source>
</reference>
<keyword evidence="2 3" id="KW-0040">ANK repeat</keyword>
<dbReference type="SMART" id="SM00248">
    <property type="entry name" value="ANK"/>
    <property type="match status" value="4"/>
</dbReference>
<protein>
    <submittedName>
        <fullName evidence="4">Ankyrin repeat-containing domain protein</fullName>
    </submittedName>
</protein>
<accession>A0AAW0AE38</accession>
<dbReference type="PANTHER" id="PTHR24180">
    <property type="entry name" value="CYCLIN-DEPENDENT KINASE INHIBITOR 2C-RELATED"/>
    <property type="match status" value="1"/>
</dbReference>
<dbReference type="EMBL" id="JAWWNJ010000070">
    <property type="protein sequence ID" value="KAK7007585.1"/>
    <property type="molecule type" value="Genomic_DNA"/>
</dbReference>
<feature type="repeat" description="ANK" evidence="3">
    <location>
        <begin position="297"/>
        <end position="329"/>
    </location>
</feature>
<dbReference type="Pfam" id="PF12796">
    <property type="entry name" value="Ank_2"/>
    <property type="match status" value="1"/>
</dbReference>
<evidence type="ECO:0000313" key="5">
    <source>
        <dbReference type="Proteomes" id="UP001362999"/>
    </source>
</evidence>
<feature type="non-terminal residue" evidence="4">
    <location>
        <position position="363"/>
    </location>
</feature>
<dbReference type="PANTHER" id="PTHR24180:SF45">
    <property type="entry name" value="POLY [ADP-RIBOSE] POLYMERASE TANKYRASE"/>
    <property type="match status" value="1"/>
</dbReference>
<evidence type="ECO:0000313" key="4">
    <source>
        <dbReference type="EMBL" id="KAK7007585.1"/>
    </source>
</evidence>
<keyword evidence="5" id="KW-1185">Reference proteome</keyword>
<dbReference type="InterPro" id="IPR036770">
    <property type="entry name" value="Ankyrin_rpt-contain_sf"/>
</dbReference>
<evidence type="ECO:0000256" key="1">
    <source>
        <dbReference type="ARBA" id="ARBA00022737"/>
    </source>
</evidence>
<gene>
    <name evidence="4" type="ORF">R3P38DRAFT_1657351</name>
</gene>